<comment type="function">
    <text evidence="6">Phosphorylates Ins(1,3,4,5,6)P5 at position 2 to form Ins(1,2,3,4,5,6)P6 (InsP6 or phytate).</text>
</comment>
<dbReference type="InterPro" id="IPR009286">
    <property type="entry name" value="Ins_P5_2-kin"/>
</dbReference>
<keyword evidence="4 6" id="KW-0418">Kinase</keyword>
<comment type="catalytic activity">
    <reaction evidence="6">
        <text>1D-myo-inositol 1,3,4,5,6-pentakisphosphate + ATP = 1D-myo-inositol hexakisphosphate + ADP + H(+)</text>
        <dbReference type="Rhea" id="RHEA:20313"/>
        <dbReference type="ChEBI" id="CHEBI:15378"/>
        <dbReference type="ChEBI" id="CHEBI:30616"/>
        <dbReference type="ChEBI" id="CHEBI:57733"/>
        <dbReference type="ChEBI" id="CHEBI:58130"/>
        <dbReference type="ChEBI" id="CHEBI:456216"/>
        <dbReference type="EC" id="2.7.1.158"/>
    </reaction>
</comment>
<keyword evidence="8" id="KW-1185">Reference proteome</keyword>
<keyword evidence="3 6" id="KW-0547">Nucleotide-binding</keyword>
<sequence>MEVILDEKNVVEWVNQGEGAANLVLAYTRSSLMFIRKVMRIRKVSRNGVEVTRMRSPSALTAHERFLWKDVHELISSSDNETAGQLFVHHVMKSLLGSKYVDVGACMLIGVSKKFLESVEKNVICQRLTWRVDDAQVDIHRDSVLLMSDHSLFTHEDTNFCIAKAFEDELKSVVQADDGHCTENLLTLVAEAVSQSGVLDRLLEVQKLDNVDIEGAIHAYYDITHQHCPICRELGEEKLNRYSSLHSTSLDENVRIVKECLIAAITKDCSFIIVLDQGKRGIMNLNAIAYILSQLSKPLTSR</sequence>
<dbReference type="GO" id="GO:0005524">
    <property type="term" value="F:ATP binding"/>
    <property type="evidence" value="ECO:0007669"/>
    <property type="project" value="UniProtKB-KW"/>
</dbReference>
<evidence type="ECO:0000256" key="6">
    <source>
        <dbReference type="RuleBase" id="RU364126"/>
    </source>
</evidence>
<evidence type="ECO:0000313" key="7">
    <source>
        <dbReference type="EMBL" id="KAL2346308.1"/>
    </source>
</evidence>
<dbReference type="Proteomes" id="UP001603857">
    <property type="component" value="Unassembled WGS sequence"/>
</dbReference>
<evidence type="ECO:0000256" key="1">
    <source>
        <dbReference type="ARBA" id="ARBA00012023"/>
    </source>
</evidence>
<proteinExistence type="predicted"/>
<keyword evidence="2 6" id="KW-0808">Transferase</keyword>
<dbReference type="EMBL" id="JBGMDY010000001">
    <property type="protein sequence ID" value="KAL2346308.1"/>
    <property type="molecule type" value="Genomic_DNA"/>
</dbReference>
<organism evidence="7 8">
    <name type="scientific">Flemingia macrophylla</name>
    <dbReference type="NCBI Taxonomy" id="520843"/>
    <lineage>
        <taxon>Eukaryota</taxon>
        <taxon>Viridiplantae</taxon>
        <taxon>Streptophyta</taxon>
        <taxon>Embryophyta</taxon>
        <taxon>Tracheophyta</taxon>
        <taxon>Spermatophyta</taxon>
        <taxon>Magnoliopsida</taxon>
        <taxon>eudicotyledons</taxon>
        <taxon>Gunneridae</taxon>
        <taxon>Pentapetalae</taxon>
        <taxon>rosids</taxon>
        <taxon>fabids</taxon>
        <taxon>Fabales</taxon>
        <taxon>Fabaceae</taxon>
        <taxon>Papilionoideae</taxon>
        <taxon>50 kb inversion clade</taxon>
        <taxon>NPAAA clade</taxon>
        <taxon>indigoferoid/millettioid clade</taxon>
        <taxon>Phaseoleae</taxon>
        <taxon>Flemingia</taxon>
    </lineage>
</organism>
<comment type="domain">
    <text evidence="6">The EXKPK motif is conserved in inositol-pentakisphosphate 2-kinases of both family 1 and 2.</text>
</comment>
<dbReference type="AlphaFoldDB" id="A0ABD1NFH3"/>
<dbReference type="PANTHER" id="PTHR14456:SF2">
    <property type="entry name" value="INOSITOL-PENTAKISPHOSPHATE 2-KINASE"/>
    <property type="match status" value="1"/>
</dbReference>
<comment type="caution">
    <text evidence="7">The sequence shown here is derived from an EMBL/GenBank/DDBJ whole genome shotgun (WGS) entry which is preliminary data.</text>
</comment>
<protein>
    <recommendedName>
        <fullName evidence="1 6">Inositol-pentakisphosphate 2-kinase</fullName>
        <ecNumber evidence="1 6">2.7.1.158</ecNumber>
    </recommendedName>
</protein>
<reference evidence="7 8" key="1">
    <citation type="submission" date="2024-08" db="EMBL/GenBank/DDBJ databases">
        <title>Insights into the chromosomal genome structure of Flemingia macrophylla.</title>
        <authorList>
            <person name="Ding Y."/>
            <person name="Zhao Y."/>
            <person name="Bi W."/>
            <person name="Wu M."/>
            <person name="Zhao G."/>
            <person name="Gong Y."/>
            <person name="Li W."/>
            <person name="Zhang P."/>
        </authorList>
    </citation>
    <scope>NUCLEOTIDE SEQUENCE [LARGE SCALE GENOMIC DNA]</scope>
    <source>
        <strain evidence="7">DYQJB</strain>
        <tissue evidence="7">Leaf</tissue>
    </source>
</reference>
<evidence type="ECO:0000256" key="4">
    <source>
        <dbReference type="ARBA" id="ARBA00022777"/>
    </source>
</evidence>
<evidence type="ECO:0000313" key="8">
    <source>
        <dbReference type="Proteomes" id="UP001603857"/>
    </source>
</evidence>
<evidence type="ECO:0000256" key="2">
    <source>
        <dbReference type="ARBA" id="ARBA00022679"/>
    </source>
</evidence>
<dbReference type="Pfam" id="PF06090">
    <property type="entry name" value="Ins_P5_2-kin"/>
    <property type="match status" value="2"/>
</dbReference>
<dbReference type="InterPro" id="IPR043001">
    <property type="entry name" value="IP5_2-K_N_lobe"/>
</dbReference>
<name>A0ABD1NFH3_9FABA</name>
<dbReference type="EC" id="2.7.1.158" evidence="1 6"/>
<keyword evidence="5 6" id="KW-0067">ATP-binding</keyword>
<dbReference type="PANTHER" id="PTHR14456">
    <property type="entry name" value="INOSITOL POLYPHOSPHATE KINASE 1"/>
    <property type="match status" value="1"/>
</dbReference>
<accession>A0ABD1NFH3</accession>
<evidence type="ECO:0000256" key="5">
    <source>
        <dbReference type="ARBA" id="ARBA00022840"/>
    </source>
</evidence>
<gene>
    <name evidence="7" type="ORF">Fmac_000308</name>
</gene>
<evidence type="ECO:0000256" key="3">
    <source>
        <dbReference type="ARBA" id="ARBA00022741"/>
    </source>
</evidence>
<dbReference type="GO" id="GO:0035299">
    <property type="term" value="F:inositol-1,3,4,5,6-pentakisphosphate 2-kinase activity"/>
    <property type="evidence" value="ECO:0007669"/>
    <property type="project" value="UniProtKB-EC"/>
</dbReference>
<dbReference type="Gene3D" id="3.30.200.110">
    <property type="entry name" value="Inositol-pentakisphosphate 2-kinase, N-lobe"/>
    <property type="match status" value="1"/>
</dbReference>